<sequence>MDSIIDEIERVQRETDEPARKKRQVEEGSKKREALEICDAREELSTTSGAVPLSILLNEEGLNCTFQETLKLLKLKKTPSPSPAPSLQHRTENLSALNRRRMSKRRTILYAKIKSLENKVRNAFKLSEKYKNRCVRLKTENTDPNCPPAKVS</sequence>
<evidence type="ECO:0000256" key="1">
    <source>
        <dbReference type="SAM" id="MobiDB-lite"/>
    </source>
</evidence>
<organism evidence="2 3">
    <name type="scientific">Acanthoscelides obtectus</name>
    <name type="common">Bean weevil</name>
    <name type="synonym">Bruchus obtectus</name>
    <dbReference type="NCBI Taxonomy" id="200917"/>
    <lineage>
        <taxon>Eukaryota</taxon>
        <taxon>Metazoa</taxon>
        <taxon>Ecdysozoa</taxon>
        <taxon>Arthropoda</taxon>
        <taxon>Hexapoda</taxon>
        <taxon>Insecta</taxon>
        <taxon>Pterygota</taxon>
        <taxon>Neoptera</taxon>
        <taxon>Endopterygota</taxon>
        <taxon>Coleoptera</taxon>
        <taxon>Polyphaga</taxon>
        <taxon>Cucujiformia</taxon>
        <taxon>Chrysomeloidea</taxon>
        <taxon>Chrysomelidae</taxon>
        <taxon>Bruchinae</taxon>
        <taxon>Bruchini</taxon>
        <taxon>Acanthoscelides</taxon>
    </lineage>
</organism>
<gene>
    <name evidence="2" type="ORF">ACAOBT_LOCUS30847</name>
</gene>
<dbReference type="Proteomes" id="UP001152888">
    <property type="component" value="Unassembled WGS sequence"/>
</dbReference>
<feature type="region of interest" description="Disordered" evidence="1">
    <location>
        <begin position="77"/>
        <end position="96"/>
    </location>
</feature>
<evidence type="ECO:0000313" key="2">
    <source>
        <dbReference type="EMBL" id="CAH2009411.1"/>
    </source>
</evidence>
<accession>A0A9P0MBU0</accession>
<feature type="region of interest" description="Disordered" evidence="1">
    <location>
        <begin position="1"/>
        <end position="32"/>
    </location>
</feature>
<feature type="compositionally biased region" description="Basic and acidic residues" evidence="1">
    <location>
        <begin position="7"/>
        <end position="32"/>
    </location>
</feature>
<comment type="caution">
    <text evidence="2">The sequence shown here is derived from an EMBL/GenBank/DDBJ whole genome shotgun (WGS) entry which is preliminary data.</text>
</comment>
<reference evidence="2" key="1">
    <citation type="submission" date="2022-03" db="EMBL/GenBank/DDBJ databases">
        <authorList>
            <person name="Sayadi A."/>
        </authorList>
    </citation>
    <scope>NUCLEOTIDE SEQUENCE</scope>
</reference>
<dbReference type="EMBL" id="CAKOFQ010007878">
    <property type="protein sequence ID" value="CAH2009411.1"/>
    <property type="molecule type" value="Genomic_DNA"/>
</dbReference>
<evidence type="ECO:0000313" key="3">
    <source>
        <dbReference type="Proteomes" id="UP001152888"/>
    </source>
</evidence>
<protein>
    <submittedName>
        <fullName evidence="2">Uncharacterized protein</fullName>
    </submittedName>
</protein>
<name>A0A9P0MBU0_ACAOB</name>
<dbReference type="AlphaFoldDB" id="A0A9P0MBU0"/>
<keyword evidence="3" id="KW-1185">Reference proteome</keyword>
<proteinExistence type="predicted"/>